<dbReference type="Proteomes" id="UP000001219">
    <property type="component" value="Chromosome"/>
</dbReference>
<dbReference type="SUPFAM" id="SSF54593">
    <property type="entry name" value="Glyoxalase/Bleomycin resistance protein/Dihydroxybiphenyl dioxygenase"/>
    <property type="match status" value="1"/>
</dbReference>
<protein>
    <recommendedName>
        <fullName evidence="1">VOC domain-containing protein</fullName>
    </recommendedName>
</protein>
<proteinExistence type="predicted"/>
<name>D0L496_GORB4</name>
<dbReference type="OrthoDB" id="4265398at2"/>
<organism evidence="2 3">
    <name type="scientific">Gordonia bronchialis (strain ATCC 25592 / DSM 43247 / BCRC 13721 / JCM 3198 / KCTC 3076 / NBRC 16047 / NCTC 10667)</name>
    <name type="common">Rhodococcus bronchialis</name>
    <dbReference type="NCBI Taxonomy" id="526226"/>
    <lineage>
        <taxon>Bacteria</taxon>
        <taxon>Bacillati</taxon>
        <taxon>Actinomycetota</taxon>
        <taxon>Actinomycetes</taxon>
        <taxon>Mycobacteriales</taxon>
        <taxon>Gordoniaceae</taxon>
        <taxon>Gordonia</taxon>
    </lineage>
</organism>
<dbReference type="EMBL" id="CP001802">
    <property type="protein sequence ID" value="ACY20320.1"/>
    <property type="molecule type" value="Genomic_DNA"/>
</dbReference>
<dbReference type="Pfam" id="PF22677">
    <property type="entry name" value="Ble-like_N"/>
    <property type="match status" value="1"/>
</dbReference>
<dbReference type="PANTHER" id="PTHR36503:SF2">
    <property type="entry name" value="BLR2408 PROTEIN"/>
    <property type="match status" value="1"/>
</dbReference>
<evidence type="ECO:0000313" key="2">
    <source>
        <dbReference type="EMBL" id="ACY20320.1"/>
    </source>
</evidence>
<accession>D0L496</accession>
<dbReference type="AlphaFoldDB" id="D0L496"/>
<dbReference type="RefSeq" id="WP_012832898.1">
    <property type="nucleotide sequence ID" value="NC_013441.1"/>
</dbReference>
<sequence length="143" mass="15527">MHSKIFINLPVADVDRSREFFTELGYSFDEAFSDEKAVCLVLGENMVAMLLQRDFFGSFHPVTTADATTTKECVVCVDAESRAAVDTLVDNAISAGAKPGDTEDHGCMYGRSYDDLDGHSWQIMWMDPAAMATGPDAASTAQS</sequence>
<dbReference type="InterPro" id="IPR053863">
    <property type="entry name" value="Glyoxy/Ble-like_N"/>
</dbReference>
<dbReference type="PROSITE" id="PS51819">
    <property type="entry name" value="VOC"/>
    <property type="match status" value="1"/>
</dbReference>
<reference evidence="3" key="1">
    <citation type="submission" date="2009-10" db="EMBL/GenBank/DDBJ databases">
        <title>The complete chromosome of Gordonia bronchialis DSM 43247.</title>
        <authorList>
            <consortium name="US DOE Joint Genome Institute (JGI-PGF)"/>
            <person name="Lucas S."/>
            <person name="Copeland A."/>
            <person name="Lapidus A."/>
            <person name="Glavina del Rio T."/>
            <person name="Dalin E."/>
            <person name="Tice H."/>
            <person name="Bruce D."/>
            <person name="Goodwin L."/>
            <person name="Pitluck S."/>
            <person name="Kyrpides N."/>
            <person name="Mavromatis K."/>
            <person name="Ivanova N."/>
            <person name="Ovchinnikova G."/>
            <person name="Saunders E."/>
            <person name="Brettin T."/>
            <person name="Detter J.C."/>
            <person name="Han C."/>
            <person name="Larimer F."/>
            <person name="Land M."/>
            <person name="Hauser L."/>
            <person name="Markowitz V."/>
            <person name="Cheng J.-F."/>
            <person name="Hugenholtz P."/>
            <person name="Woyke T."/>
            <person name="Wu D."/>
            <person name="Jando M."/>
            <person name="Schneider S."/>
            <person name="Goeker M."/>
            <person name="Klenk H.-P."/>
            <person name="Eisen J.A."/>
        </authorList>
    </citation>
    <scope>NUCLEOTIDE SEQUENCE [LARGE SCALE GENOMIC DNA]</scope>
    <source>
        <strain evidence="3">ATCC 25592 / DSM 43247 / BCRC 13721 / JCM 3198 / KCTC 3076 / NBRC 16047 / NCTC 10667</strain>
    </source>
</reference>
<evidence type="ECO:0000259" key="1">
    <source>
        <dbReference type="PROSITE" id="PS51819"/>
    </source>
</evidence>
<reference evidence="2 3" key="2">
    <citation type="journal article" date="2010" name="Stand. Genomic Sci.">
        <title>Complete genome sequence of Gordonia bronchialis type strain (3410).</title>
        <authorList>
            <person name="Ivanova N."/>
            <person name="Sikorski J."/>
            <person name="Jando M."/>
            <person name="Lapidus A."/>
            <person name="Nolan M."/>
            <person name="Lucas S."/>
            <person name="Del Rio T.G."/>
            <person name="Tice H."/>
            <person name="Copeland A."/>
            <person name="Cheng J.F."/>
            <person name="Chen F."/>
            <person name="Bruce D."/>
            <person name="Goodwin L."/>
            <person name="Pitluck S."/>
            <person name="Mavromatis K."/>
            <person name="Ovchinnikova G."/>
            <person name="Pati A."/>
            <person name="Chen A."/>
            <person name="Palaniappan K."/>
            <person name="Land M."/>
            <person name="Hauser L."/>
            <person name="Chang Y.J."/>
            <person name="Jeffries C.D."/>
            <person name="Chain P."/>
            <person name="Saunders E."/>
            <person name="Han C."/>
            <person name="Detter J.C."/>
            <person name="Brettin T."/>
            <person name="Rohde M."/>
            <person name="Goker M."/>
            <person name="Bristow J."/>
            <person name="Eisen J.A."/>
            <person name="Markowitz V."/>
            <person name="Hugenholtz P."/>
            <person name="Klenk H.P."/>
            <person name="Kyrpides N.C."/>
        </authorList>
    </citation>
    <scope>NUCLEOTIDE SEQUENCE [LARGE SCALE GENOMIC DNA]</scope>
    <source>
        <strain evidence="3">ATCC 25592 / DSM 43247 / BCRC 13721 / JCM 3198 / KCTC 3076 / NBRC 16047 / NCTC 10667</strain>
    </source>
</reference>
<dbReference type="Gene3D" id="3.10.180.10">
    <property type="entry name" value="2,3-Dihydroxybiphenyl 1,2-Dioxygenase, domain 1"/>
    <property type="match status" value="1"/>
</dbReference>
<gene>
    <name evidence="2" type="ordered locus">Gbro_1009</name>
</gene>
<keyword evidence="3" id="KW-1185">Reference proteome</keyword>
<dbReference type="STRING" id="526226.Gbro_1009"/>
<dbReference type="eggNOG" id="COG3607">
    <property type="taxonomic scope" value="Bacteria"/>
</dbReference>
<dbReference type="InterPro" id="IPR037523">
    <property type="entry name" value="VOC_core"/>
</dbReference>
<dbReference type="KEGG" id="gbr:Gbro_1009"/>
<dbReference type="PANTHER" id="PTHR36503">
    <property type="entry name" value="BLR2520 PROTEIN"/>
    <property type="match status" value="1"/>
</dbReference>
<evidence type="ECO:0000313" key="3">
    <source>
        <dbReference type="Proteomes" id="UP000001219"/>
    </source>
</evidence>
<dbReference type="InterPro" id="IPR029068">
    <property type="entry name" value="Glyas_Bleomycin-R_OHBP_Dase"/>
</dbReference>
<dbReference type="HOGENOM" id="CLU_046006_21_0_11"/>
<feature type="domain" description="VOC" evidence="1">
    <location>
        <begin position="3"/>
        <end position="126"/>
    </location>
</feature>